<accession>A0ABT1ZXD3</accession>
<name>A0ABT1ZXD3_9BURK</name>
<proteinExistence type="predicted"/>
<feature type="region of interest" description="Disordered" evidence="1">
    <location>
        <begin position="64"/>
        <end position="90"/>
    </location>
</feature>
<dbReference type="EMBL" id="JANUGW010000022">
    <property type="protein sequence ID" value="MCS0584559.1"/>
    <property type="molecule type" value="Genomic_DNA"/>
</dbReference>
<comment type="caution">
    <text evidence="2">The sequence shown here is derived from an EMBL/GenBank/DDBJ whole genome shotgun (WGS) entry which is preliminary data.</text>
</comment>
<organism evidence="2 3">
    <name type="scientific">Massilia pinisoli</name>
    <dbReference type="NCBI Taxonomy" id="1772194"/>
    <lineage>
        <taxon>Bacteria</taxon>
        <taxon>Pseudomonadati</taxon>
        <taxon>Pseudomonadota</taxon>
        <taxon>Betaproteobacteria</taxon>
        <taxon>Burkholderiales</taxon>
        <taxon>Oxalobacteraceae</taxon>
        <taxon>Telluria group</taxon>
        <taxon>Massilia</taxon>
    </lineage>
</organism>
<evidence type="ECO:0000313" key="2">
    <source>
        <dbReference type="EMBL" id="MCS0584559.1"/>
    </source>
</evidence>
<dbReference type="RefSeq" id="WP_258819110.1">
    <property type="nucleotide sequence ID" value="NZ_JANUGW010000022.1"/>
</dbReference>
<dbReference type="Proteomes" id="UP001204151">
    <property type="component" value="Unassembled WGS sequence"/>
</dbReference>
<sequence>MLRWLANLISHHAPTPEKHAKRSLNDLRMELYQSEQHLLEMQLRTDYYRARIAFLEEVTTKGIEQVSDQRKRQQEASQALRSGLKLTAAQ</sequence>
<evidence type="ECO:0000256" key="1">
    <source>
        <dbReference type="SAM" id="MobiDB-lite"/>
    </source>
</evidence>
<evidence type="ECO:0000313" key="3">
    <source>
        <dbReference type="Proteomes" id="UP001204151"/>
    </source>
</evidence>
<protein>
    <submittedName>
        <fullName evidence="2">Uncharacterized protein</fullName>
    </submittedName>
</protein>
<reference evidence="2 3" key="1">
    <citation type="submission" date="2022-08" db="EMBL/GenBank/DDBJ databases">
        <title>Reclassification of Massilia species as members of the genera Telluria, Duganella, Pseudoduganella, Mokoshia gen. nov. and Zemynaea gen. nov. using orthogonal and non-orthogonal genome-based approaches.</title>
        <authorList>
            <person name="Bowman J.P."/>
        </authorList>
    </citation>
    <scope>NUCLEOTIDE SEQUENCE [LARGE SCALE GENOMIC DNA]</scope>
    <source>
        <strain evidence="2 3">JCM 31316</strain>
    </source>
</reference>
<gene>
    <name evidence="2" type="ORF">NX784_23520</name>
</gene>
<keyword evidence="3" id="KW-1185">Reference proteome</keyword>